<evidence type="ECO:0000313" key="6">
    <source>
        <dbReference type="EMBL" id="RBP83044.1"/>
    </source>
</evidence>
<evidence type="ECO:0000259" key="5">
    <source>
        <dbReference type="PROSITE" id="PS51898"/>
    </source>
</evidence>
<gene>
    <name evidence="6" type="ORF">DFP80_10710</name>
</gene>
<dbReference type="PANTHER" id="PTHR30629">
    <property type="entry name" value="PROPHAGE INTEGRASE"/>
    <property type="match status" value="1"/>
</dbReference>
<keyword evidence="4" id="KW-0233">DNA recombination</keyword>
<comment type="similarity">
    <text evidence="1">Belongs to the 'phage' integrase family.</text>
</comment>
<evidence type="ECO:0000256" key="4">
    <source>
        <dbReference type="ARBA" id="ARBA00023172"/>
    </source>
</evidence>
<dbReference type="Pfam" id="PF22022">
    <property type="entry name" value="Phage_int_M"/>
    <property type="match status" value="1"/>
</dbReference>
<dbReference type="InterPro" id="IPR050808">
    <property type="entry name" value="Phage_Integrase"/>
</dbReference>
<dbReference type="InterPro" id="IPR002104">
    <property type="entry name" value="Integrase_catalytic"/>
</dbReference>
<evidence type="ECO:0000313" key="7">
    <source>
        <dbReference type="Proteomes" id="UP000252792"/>
    </source>
</evidence>
<dbReference type="AlphaFoldDB" id="A0A366J9S8"/>
<name>A0A366J9S8_9GAMM</name>
<dbReference type="Pfam" id="PF00589">
    <property type="entry name" value="Phage_integrase"/>
    <property type="match status" value="1"/>
</dbReference>
<dbReference type="GO" id="GO:0003677">
    <property type="term" value="F:DNA binding"/>
    <property type="evidence" value="ECO:0007669"/>
    <property type="project" value="UniProtKB-KW"/>
</dbReference>
<keyword evidence="3" id="KW-0238">DNA-binding</keyword>
<dbReference type="EMBL" id="QNSE01000007">
    <property type="protein sequence ID" value="RBP83044.1"/>
    <property type="molecule type" value="Genomic_DNA"/>
</dbReference>
<dbReference type="Proteomes" id="UP000252792">
    <property type="component" value="Unassembled WGS sequence"/>
</dbReference>
<dbReference type="CDD" id="cd00801">
    <property type="entry name" value="INT_P4_C"/>
    <property type="match status" value="1"/>
</dbReference>
<keyword evidence="7" id="KW-1185">Reference proteome</keyword>
<proteinExistence type="inferred from homology"/>
<evidence type="ECO:0000256" key="3">
    <source>
        <dbReference type="ARBA" id="ARBA00023125"/>
    </source>
</evidence>
<dbReference type="InterPro" id="IPR010998">
    <property type="entry name" value="Integrase_recombinase_N"/>
</dbReference>
<dbReference type="InterPro" id="IPR053876">
    <property type="entry name" value="Phage_int_M"/>
</dbReference>
<dbReference type="InterPro" id="IPR011010">
    <property type="entry name" value="DNA_brk_join_enz"/>
</dbReference>
<evidence type="ECO:0000256" key="2">
    <source>
        <dbReference type="ARBA" id="ARBA00022908"/>
    </source>
</evidence>
<accession>A0A366J9S8</accession>
<dbReference type="InterPro" id="IPR013762">
    <property type="entry name" value="Integrase-like_cat_sf"/>
</dbReference>
<feature type="domain" description="Tyr recombinase" evidence="5">
    <location>
        <begin position="73"/>
        <end position="255"/>
    </location>
</feature>
<dbReference type="GO" id="GO:0015074">
    <property type="term" value="P:DNA integration"/>
    <property type="evidence" value="ECO:0007669"/>
    <property type="project" value="UniProtKB-KW"/>
</dbReference>
<sequence length="282" mass="31810">MVFPTIGKHQVESIKPIDILDLLRKLEDNNILETAHKVRGYIKSTFQYAVLTGRAESNPASELGGAMRTSKAKHLAALTTPKEVGALMLAIDYYSMSPAVTPVVVAALKCSAMWFCRQKEIRFLEWDQIHWDKAQIETIAAKTNASFIIPLSRQAIEVLKELHKVTSQGKYVFPSARGDSRPLSENGVNVAIRAMGFSKEQMCAHGFRSMGRTLLDEALNYPPHIIEQQLAHVVRDPLGRAYNRTQHLEQRREMMQHWADYLDKLKHEATQGNVISANFKQA</sequence>
<dbReference type="GO" id="GO:0006310">
    <property type="term" value="P:DNA recombination"/>
    <property type="evidence" value="ECO:0007669"/>
    <property type="project" value="UniProtKB-KW"/>
</dbReference>
<evidence type="ECO:0000256" key="1">
    <source>
        <dbReference type="ARBA" id="ARBA00008857"/>
    </source>
</evidence>
<reference evidence="6 7" key="1">
    <citation type="submission" date="2018-06" db="EMBL/GenBank/DDBJ databases">
        <title>Genomic Encyclopedia of Type Strains, Phase III (KMG-III): the genomes of soil and plant-associated and newly described type strains.</title>
        <authorList>
            <person name="Whitman W."/>
        </authorList>
    </citation>
    <scope>NUCLEOTIDE SEQUENCE [LARGE SCALE GENOMIC DNA]</scope>
    <source>
        <strain evidence="6 7">CECT 7377</strain>
    </source>
</reference>
<protein>
    <submittedName>
        <fullName evidence="6">Integrase</fullName>
    </submittedName>
</protein>
<keyword evidence="2" id="KW-0229">DNA integration</keyword>
<dbReference type="Gene3D" id="1.10.150.130">
    <property type="match status" value="1"/>
</dbReference>
<dbReference type="SUPFAM" id="SSF56349">
    <property type="entry name" value="DNA breaking-rejoining enzymes"/>
    <property type="match status" value="1"/>
</dbReference>
<organism evidence="6 7">
    <name type="scientific">Marinomonas rhizomae</name>
    <dbReference type="NCBI Taxonomy" id="491948"/>
    <lineage>
        <taxon>Bacteria</taxon>
        <taxon>Pseudomonadati</taxon>
        <taxon>Pseudomonadota</taxon>
        <taxon>Gammaproteobacteria</taxon>
        <taxon>Oceanospirillales</taxon>
        <taxon>Oceanospirillaceae</taxon>
        <taxon>Marinomonas</taxon>
    </lineage>
</organism>
<dbReference type="Gene3D" id="1.10.443.10">
    <property type="entry name" value="Intergrase catalytic core"/>
    <property type="match status" value="1"/>
</dbReference>
<dbReference type="PROSITE" id="PS51898">
    <property type="entry name" value="TYR_RECOMBINASE"/>
    <property type="match status" value="1"/>
</dbReference>
<comment type="caution">
    <text evidence="6">The sequence shown here is derived from an EMBL/GenBank/DDBJ whole genome shotgun (WGS) entry which is preliminary data.</text>
</comment>
<dbReference type="PANTHER" id="PTHR30629:SF2">
    <property type="entry name" value="PROPHAGE INTEGRASE INTS-RELATED"/>
    <property type="match status" value="1"/>
</dbReference>